<dbReference type="PROSITE" id="PS51755">
    <property type="entry name" value="OMPR_PHOB"/>
    <property type="match status" value="1"/>
</dbReference>
<keyword evidence="11" id="KW-1185">Reference proteome</keyword>
<dbReference type="InterPro" id="IPR011006">
    <property type="entry name" value="CheY-like_superfamily"/>
</dbReference>
<dbReference type="PANTHER" id="PTHR48111:SF43">
    <property type="entry name" value="STAGE 0 SPORULATION PROTEIN A HOMOLOG"/>
    <property type="match status" value="1"/>
</dbReference>
<feature type="domain" description="Response regulatory" evidence="8">
    <location>
        <begin position="2"/>
        <end position="115"/>
    </location>
</feature>
<dbReference type="Pfam" id="PF00072">
    <property type="entry name" value="Response_reg"/>
    <property type="match status" value="1"/>
</dbReference>
<dbReference type="Pfam" id="PF00486">
    <property type="entry name" value="Trans_reg_C"/>
    <property type="match status" value="1"/>
</dbReference>
<evidence type="ECO:0000256" key="2">
    <source>
        <dbReference type="ARBA" id="ARBA00023012"/>
    </source>
</evidence>
<protein>
    <submittedName>
        <fullName evidence="10">Two-component system, OmpR family, response regulator protein BraR/BceR</fullName>
    </submittedName>
</protein>
<feature type="DNA-binding region" description="OmpR/PhoB-type" evidence="7">
    <location>
        <begin position="125"/>
        <end position="223"/>
    </location>
</feature>
<dbReference type="PANTHER" id="PTHR48111">
    <property type="entry name" value="REGULATOR OF RPOS"/>
    <property type="match status" value="1"/>
</dbReference>
<name>A0A1H9CTA4_9LACT</name>
<dbReference type="SUPFAM" id="SSF46894">
    <property type="entry name" value="C-terminal effector domain of the bipartite response regulators"/>
    <property type="match status" value="1"/>
</dbReference>
<dbReference type="InterPro" id="IPR016032">
    <property type="entry name" value="Sig_transdc_resp-reg_C-effctor"/>
</dbReference>
<evidence type="ECO:0000256" key="1">
    <source>
        <dbReference type="ARBA" id="ARBA00022553"/>
    </source>
</evidence>
<dbReference type="Gene3D" id="3.40.50.2300">
    <property type="match status" value="1"/>
</dbReference>
<sequence>MRIYIVEDDPVIQERLEEALKKWHYQVEVSQDFNNILAEVQSFDPHLILLDIVLPVFNGYYWCEEIRKTSNIPIIFISSRAEKMDIVMAVQMGADDYITKPFDLEIVIAKIQALLRRTYDFGPDHGYLTWQALSLIPDQALLRYADQELVLSRTELMIMEALFVGQGAFVSRNKIIEKCWQSDDYIDDNTLSVNMTRLRKKLTSIGLDQLILTKKGLGYGLNSESGQING</sequence>
<evidence type="ECO:0000256" key="6">
    <source>
        <dbReference type="PROSITE-ProRule" id="PRU00169"/>
    </source>
</evidence>
<dbReference type="OrthoDB" id="9790442at2"/>
<keyword evidence="3" id="KW-0805">Transcription regulation</keyword>
<dbReference type="GO" id="GO:0000156">
    <property type="term" value="F:phosphorelay response regulator activity"/>
    <property type="evidence" value="ECO:0007669"/>
    <property type="project" value="TreeGrafter"/>
</dbReference>
<dbReference type="AlphaFoldDB" id="A0A1H9CTA4"/>
<keyword evidence="5" id="KW-0804">Transcription</keyword>
<reference evidence="10 11" key="1">
    <citation type="submission" date="2016-10" db="EMBL/GenBank/DDBJ databases">
        <authorList>
            <person name="de Groot N.N."/>
        </authorList>
    </citation>
    <scope>NUCLEOTIDE SEQUENCE [LARGE SCALE GENOMIC DNA]</scope>
    <source>
        <strain evidence="10 11">DSM 15695</strain>
    </source>
</reference>
<evidence type="ECO:0000256" key="7">
    <source>
        <dbReference type="PROSITE-ProRule" id="PRU01091"/>
    </source>
</evidence>
<dbReference type="Gene3D" id="6.10.250.690">
    <property type="match status" value="1"/>
</dbReference>
<dbReference type="PROSITE" id="PS50110">
    <property type="entry name" value="RESPONSE_REGULATORY"/>
    <property type="match status" value="1"/>
</dbReference>
<dbReference type="InterPro" id="IPR001789">
    <property type="entry name" value="Sig_transdc_resp-reg_receiver"/>
</dbReference>
<evidence type="ECO:0000259" key="8">
    <source>
        <dbReference type="PROSITE" id="PS50110"/>
    </source>
</evidence>
<feature type="domain" description="OmpR/PhoB-type" evidence="9">
    <location>
        <begin position="125"/>
        <end position="223"/>
    </location>
</feature>
<keyword evidence="4 7" id="KW-0238">DNA-binding</keyword>
<evidence type="ECO:0000313" key="10">
    <source>
        <dbReference type="EMBL" id="SEQ03823.1"/>
    </source>
</evidence>
<dbReference type="InterPro" id="IPR036388">
    <property type="entry name" value="WH-like_DNA-bd_sf"/>
</dbReference>
<dbReference type="STRING" id="89093.SAMN04488558_104122"/>
<dbReference type="CDD" id="cd18159">
    <property type="entry name" value="REC_OmpR_NsrR-like"/>
    <property type="match status" value="1"/>
</dbReference>
<evidence type="ECO:0000256" key="3">
    <source>
        <dbReference type="ARBA" id="ARBA00023015"/>
    </source>
</evidence>
<dbReference type="EMBL" id="FOEN01000004">
    <property type="protein sequence ID" value="SEQ03823.1"/>
    <property type="molecule type" value="Genomic_DNA"/>
</dbReference>
<dbReference type="GO" id="GO:0000976">
    <property type="term" value="F:transcription cis-regulatory region binding"/>
    <property type="evidence" value="ECO:0007669"/>
    <property type="project" value="TreeGrafter"/>
</dbReference>
<gene>
    <name evidence="10" type="ORF">SAMN04488558_104122</name>
</gene>
<dbReference type="InterPro" id="IPR039420">
    <property type="entry name" value="WalR-like"/>
</dbReference>
<dbReference type="SMART" id="SM00862">
    <property type="entry name" value="Trans_reg_C"/>
    <property type="match status" value="1"/>
</dbReference>
<organism evidence="10 11">
    <name type="scientific">Ignavigranum ruoffiae</name>
    <dbReference type="NCBI Taxonomy" id="89093"/>
    <lineage>
        <taxon>Bacteria</taxon>
        <taxon>Bacillati</taxon>
        <taxon>Bacillota</taxon>
        <taxon>Bacilli</taxon>
        <taxon>Lactobacillales</taxon>
        <taxon>Aerococcaceae</taxon>
        <taxon>Ignavigranum</taxon>
    </lineage>
</organism>
<keyword evidence="2" id="KW-0902">Two-component regulatory system</keyword>
<dbReference type="GO" id="GO:0006355">
    <property type="term" value="P:regulation of DNA-templated transcription"/>
    <property type="evidence" value="ECO:0007669"/>
    <property type="project" value="InterPro"/>
</dbReference>
<evidence type="ECO:0000256" key="5">
    <source>
        <dbReference type="ARBA" id="ARBA00023163"/>
    </source>
</evidence>
<dbReference type="SMART" id="SM00448">
    <property type="entry name" value="REC"/>
    <property type="match status" value="1"/>
</dbReference>
<dbReference type="CDD" id="cd00383">
    <property type="entry name" value="trans_reg_C"/>
    <property type="match status" value="1"/>
</dbReference>
<dbReference type="RefSeq" id="WP_092571323.1">
    <property type="nucleotide sequence ID" value="NZ_CALUDV010000003.1"/>
</dbReference>
<feature type="modified residue" description="4-aspartylphosphate" evidence="6">
    <location>
        <position position="51"/>
    </location>
</feature>
<evidence type="ECO:0000313" key="11">
    <source>
        <dbReference type="Proteomes" id="UP000198833"/>
    </source>
</evidence>
<proteinExistence type="predicted"/>
<evidence type="ECO:0000256" key="4">
    <source>
        <dbReference type="ARBA" id="ARBA00023125"/>
    </source>
</evidence>
<dbReference type="InterPro" id="IPR001867">
    <property type="entry name" value="OmpR/PhoB-type_DNA-bd"/>
</dbReference>
<accession>A0A1H9CTA4</accession>
<dbReference type="SUPFAM" id="SSF52172">
    <property type="entry name" value="CheY-like"/>
    <property type="match status" value="1"/>
</dbReference>
<evidence type="ECO:0000259" key="9">
    <source>
        <dbReference type="PROSITE" id="PS51755"/>
    </source>
</evidence>
<keyword evidence="1 6" id="KW-0597">Phosphoprotein</keyword>
<dbReference type="Gene3D" id="1.10.10.10">
    <property type="entry name" value="Winged helix-like DNA-binding domain superfamily/Winged helix DNA-binding domain"/>
    <property type="match status" value="1"/>
</dbReference>
<dbReference type="GO" id="GO:0032993">
    <property type="term" value="C:protein-DNA complex"/>
    <property type="evidence" value="ECO:0007669"/>
    <property type="project" value="TreeGrafter"/>
</dbReference>
<dbReference type="Proteomes" id="UP000198833">
    <property type="component" value="Unassembled WGS sequence"/>
</dbReference>
<dbReference type="GO" id="GO:0005829">
    <property type="term" value="C:cytosol"/>
    <property type="evidence" value="ECO:0007669"/>
    <property type="project" value="TreeGrafter"/>
</dbReference>